<accession>A0A835UGX4</accession>
<sequence length="355" mass="39068">MRMCINVTLFDCICVQVKVAHECRQSCKRKLLEGDNRIPAGCASGRERQSSERGRVMHAEAGLLLPFFEGFCLVPQSPPLPTRQLPNQQLALPLSGELPGVGTARLGNLVQPSTILEYDLGFEGDLFKAPEPIIEETLLTIDPVSAAMSIISGGDGVINNTIVADVQTIQNEIQNAHLLSDVFYECKKDLESYANGDAVREPTMECDEAPTVESGGGDALGQLQKCISAGCLNSVEWNNGGGRPNFLGFQGLDFEAAYGMRRAYSEGDIQKLGNANASFQNTNAVCSSLEQLLAMGDLKSEERRQKLSRYMKKKTKRNFGRKIKYACRKALADSQPRVRGRFARPEEYENSKQHK</sequence>
<keyword evidence="8" id="KW-1185">Reference proteome</keyword>
<dbReference type="GO" id="GO:0003700">
    <property type="term" value="F:DNA-binding transcription factor activity"/>
    <property type="evidence" value="ECO:0007669"/>
    <property type="project" value="TreeGrafter"/>
</dbReference>
<protein>
    <recommendedName>
        <fullName evidence="5">CCT domain-containing protein</fullName>
    </recommendedName>
</protein>
<evidence type="ECO:0000313" key="6">
    <source>
        <dbReference type="EMBL" id="KAG0461220.1"/>
    </source>
</evidence>
<dbReference type="Proteomes" id="UP000639772">
    <property type="component" value="Chromosome 11"/>
</dbReference>
<dbReference type="PROSITE" id="PS51017">
    <property type="entry name" value="CCT"/>
    <property type="match status" value="1"/>
</dbReference>
<gene>
    <name evidence="7" type="ORF">HPP92_021160</name>
    <name evidence="6" type="ORF">HPP92_021517</name>
</gene>
<dbReference type="InterPro" id="IPR010402">
    <property type="entry name" value="CCT_domain"/>
</dbReference>
<evidence type="ECO:0000256" key="1">
    <source>
        <dbReference type="ARBA" id="ARBA00004123"/>
    </source>
</evidence>
<dbReference type="GO" id="GO:0009909">
    <property type="term" value="P:regulation of flower development"/>
    <property type="evidence" value="ECO:0007669"/>
    <property type="project" value="InterPro"/>
</dbReference>
<reference evidence="8 9" key="1">
    <citation type="journal article" date="2020" name="Nat. Food">
        <title>A phased Vanilla planifolia genome enables genetic improvement of flavour and production.</title>
        <authorList>
            <person name="Hasing T."/>
            <person name="Tang H."/>
            <person name="Brym M."/>
            <person name="Khazi F."/>
            <person name="Huang T."/>
            <person name="Chambers A.H."/>
        </authorList>
    </citation>
    <scope>NUCLEOTIDE SEQUENCE [LARGE SCALE GENOMIC DNA]</scope>
    <source>
        <tissue evidence="7">Leaf</tissue>
    </source>
</reference>
<comment type="caution">
    <text evidence="7">The sequence shown here is derived from an EMBL/GenBank/DDBJ whole genome shotgun (WGS) entry which is preliminary data.</text>
</comment>
<dbReference type="PANTHER" id="PTHR31319">
    <property type="entry name" value="ZINC FINGER PROTEIN CONSTANS-LIKE 4"/>
    <property type="match status" value="1"/>
</dbReference>
<dbReference type="Pfam" id="PF06203">
    <property type="entry name" value="CCT"/>
    <property type="match status" value="1"/>
</dbReference>
<organism evidence="7 9">
    <name type="scientific">Vanilla planifolia</name>
    <name type="common">Vanilla</name>
    <dbReference type="NCBI Taxonomy" id="51239"/>
    <lineage>
        <taxon>Eukaryota</taxon>
        <taxon>Viridiplantae</taxon>
        <taxon>Streptophyta</taxon>
        <taxon>Embryophyta</taxon>
        <taxon>Tracheophyta</taxon>
        <taxon>Spermatophyta</taxon>
        <taxon>Magnoliopsida</taxon>
        <taxon>Liliopsida</taxon>
        <taxon>Asparagales</taxon>
        <taxon>Orchidaceae</taxon>
        <taxon>Vanilloideae</taxon>
        <taxon>Vanilleae</taxon>
        <taxon>Vanilla</taxon>
    </lineage>
</organism>
<dbReference type="EMBL" id="JADCNM010000011">
    <property type="protein sequence ID" value="KAG0462684.1"/>
    <property type="molecule type" value="Genomic_DNA"/>
</dbReference>
<evidence type="ECO:0000313" key="8">
    <source>
        <dbReference type="Proteomes" id="UP000636800"/>
    </source>
</evidence>
<evidence type="ECO:0000256" key="3">
    <source>
        <dbReference type="PROSITE-ProRule" id="PRU00357"/>
    </source>
</evidence>
<feature type="domain" description="CCT" evidence="5">
    <location>
        <begin position="303"/>
        <end position="345"/>
    </location>
</feature>
<name>A0A835UGX4_VANPL</name>
<dbReference type="AlphaFoldDB" id="A0A835UGX4"/>
<dbReference type="OrthoDB" id="153872at2759"/>
<feature type="compositionally biased region" description="Basic and acidic residues" evidence="4">
    <location>
        <begin position="343"/>
        <end position="355"/>
    </location>
</feature>
<dbReference type="EMBL" id="JADCNL010000011">
    <property type="protein sequence ID" value="KAG0461220.1"/>
    <property type="molecule type" value="Genomic_DNA"/>
</dbReference>
<comment type="subcellular location">
    <subcellularLocation>
        <location evidence="1 3">Nucleus</location>
    </subcellularLocation>
</comment>
<evidence type="ECO:0000256" key="4">
    <source>
        <dbReference type="SAM" id="MobiDB-lite"/>
    </source>
</evidence>
<evidence type="ECO:0000256" key="2">
    <source>
        <dbReference type="ARBA" id="ARBA00023242"/>
    </source>
</evidence>
<dbReference type="Proteomes" id="UP000636800">
    <property type="component" value="Chromosome 11"/>
</dbReference>
<proteinExistence type="predicted"/>
<evidence type="ECO:0000313" key="7">
    <source>
        <dbReference type="EMBL" id="KAG0462684.1"/>
    </source>
</evidence>
<evidence type="ECO:0000259" key="5">
    <source>
        <dbReference type="PROSITE" id="PS51017"/>
    </source>
</evidence>
<evidence type="ECO:0000313" key="9">
    <source>
        <dbReference type="Proteomes" id="UP000639772"/>
    </source>
</evidence>
<feature type="region of interest" description="Disordered" evidence="4">
    <location>
        <begin position="333"/>
        <end position="355"/>
    </location>
</feature>
<dbReference type="GO" id="GO:0005634">
    <property type="term" value="C:nucleus"/>
    <property type="evidence" value="ECO:0007669"/>
    <property type="project" value="UniProtKB-SubCell"/>
</dbReference>
<keyword evidence="2 3" id="KW-0539">Nucleus</keyword>
<dbReference type="InterPro" id="IPR045281">
    <property type="entry name" value="CONSTANS-like"/>
</dbReference>
<dbReference type="PANTHER" id="PTHR31319:SF71">
    <property type="entry name" value="CCT MOTIF FAMILY PROTEIN"/>
    <property type="match status" value="1"/>
</dbReference>